<dbReference type="AlphaFoldDB" id="A0A4D6MJL7"/>
<sequence>MSRHRRQPSQALPPEIFAGDDITKPFDFTHAVAEQAGAAAAATAAASLSQASRISTHQEIKDSPHAAVSPTKNKPAAPPKSA</sequence>
<proteinExistence type="predicted"/>
<dbReference type="EMBL" id="CP039351">
    <property type="protein sequence ID" value="QCE01583.1"/>
    <property type="molecule type" value="Genomic_DNA"/>
</dbReference>
<evidence type="ECO:0000313" key="2">
    <source>
        <dbReference type="EMBL" id="QCE01583.1"/>
    </source>
</evidence>
<evidence type="ECO:0000256" key="1">
    <source>
        <dbReference type="SAM" id="MobiDB-lite"/>
    </source>
</evidence>
<gene>
    <name evidence="2" type="ORF">DEO72_LG7g2882</name>
</gene>
<reference evidence="2 3" key="1">
    <citation type="submission" date="2019-04" db="EMBL/GenBank/DDBJ databases">
        <title>An improved genome assembly and genetic linkage map for asparagus bean, Vigna unguiculata ssp. sesquipedialis.</title>
        <authorList>
            <person name="Xia Q."/>
            <person name="Zhang R."/>
            <person name="Dong Y."/>
        </authorList>
    </citation>
    <scope>NUCLEOTIDE SEQUENCE [LARGE SCALE GENOMIC DNA]</scope>
    <source>
        <tissue evidence="2">Leaf</tissue>
    </source>
</reference>
<organism evidence="2 3">
    <name type="scientific">Vigna unguiculata</name>
    <name type="common">Cowpea</name>
    <dbReference type="NCBI Taxonomy" id="3917"/>
    <lineage>
        <taxon>Eukaryota</taxon>
        <taxon>Viridiplantae</taxon>
        <taxon>Streptophyta</taxon>
        <taxon>Embryophyta</taxon>
        <taxon>Tracheophyta</taxon>
        <taxon>Spermatophyta</taxon>
        <taxon>Magnoliopsida</taxon>
        <taxon>eudicotyledons</taxon>
        <taxon>Gunneridae</taxon>
        <taxon>Pentapetalae</taxon>
        <taxon>rosids</taxon>
        <taxon>fabids</taxon>
        <taxon>Fabales</taxon>
        <taxon>Fabaceae</taxon>
        <taxon>Papilionoideae</taxon>
        <taxon>50 kb inversion clade</taxon>
        <taxon>NPAAA clade</taxon>
        <taxon>indigoferoid/millettioid clade</taxon>
        <taxon>Phaseoleae</taxon>
        <taxon>Vigna</taxon>
    </lineage>
</organism>
<accession>A0A4D6MJL7</accession>
<dbReference type="Gramene" id="Vigun08g184800.1.v1.2">
    <property type="protein sequence ID" value="Vigun08g184800.1.v1.2.CDS.1"/>
    <property type="gene ID" value="Vigun08g184800.v1.2"/>
</dbReference>
<protein>
    <submittedName>
        <fullName evidence="2">Uncharacterized protein</fullName>
    </submittedName>
</protein>
<feature type="region of interest" description="Disordered" evidence="1">
    <location>
        <begin position="1"/>
        <end position="20"/>
    </location>
</feature>
<evidence type="ECO:0000313" key="3">
    <source>
        <dbReference type="Proteomes" id="UP000501690"/>
    </source>
</evidence>
<keyword evidence="3" id="KW-1185">Reference proteome</keyword>
<feature type="region of interest" description="Disordered" evidence="1">
    <location>
        <begin position="46"/>
        <end position="82"/>
    </location>
</feature>
<name>A0A4D6MJL7_VIGUN</name>
<dbReference type="Proteomes" id="UP000501690">
    <property type="component" value="Linkage Group LG7"/>
</dbReference>
<dbReference type="OrthoDB" id="1710287at2759"/>